<comment type="caution">
    <text evidence="3">The sequence shown here is derived from an EMBL/GenBank/DDBJ whole genome shotgun (WGS) entry which is preliminary data.</text>
</comment>
<gene>
    <name evidence="3" type="ORF">H8K36_01090</name>
</gene>
<keyword evidence="2" id="KW-0732">Signal</keyword>
<evidence type="ECO:0000313" key="3">
    <source>
        <dbReference type="EMBL" id="MBC3879958.1"/>
    </source>
</evidence>
<reference evidence="3" key="1">
    <citation type="submission" date="2020-08" db="EMBL/GenBank/DDBJ databases">
        <title>Novel species isolated from subtropical streams in China.</title>
        <authorList>
            <person name="Lu H."/>
        </authorList>
    </citation>
    <scope>NUCLEOTIDE SEQUENCE</scope>
    <source>
        <strain evidence="3">LX22W</strain>
    </source>
</reference>
<accession>A0A923HKA5</accession>
<feature type="chain" id="PRO_5038138749" description="Prolin-rich transmembrane protein" evidence="2">
    <location>
        <begin position="25"/>
        <end position="170"/>
    </location>
</feature>
<feature type="region of interest" description="Disordered" evidence="1">
    <location>
        <begin position="29"/>
        <end position="90"/>
    </location>
</feature>
<feature type="signal peptide" evidence="2">
    <location>
        <begin position="1"/>
        <end position="24"/>
    </location>
</feature>
<dbReference type="RefSeq" id="WP_186915489.1">
    <property type="nucleotide sequence ID" value="NZ_JACOFZ010000001.1"/>
</dbReference>
<evidence type="ECO:0000313" key="4">
    <source>
        <dbReference type="Proteomes" id="UP000627446"/>
    </source>
</evidence>
<evidence type="ECO:0000256" key="2">
    <source>
        <dbReference type="SAM" id="SignalP"/>
    </source>
</evidence>
<proteinExistence type="predicted"/>
<dbReference type="Proteomes" id="UP000627446">
    <property type="component" value="Unassembled WGS sequence"/>
</dbReference>
<feature type="compositionally biased region" description="Pro residues" evidence="1">
    <location>
        <begin position="71"/>
        <end position="82"/>
    </location>
</feature>
<sequence length="170" mass="18536">MDKASKKRWAIWLLLLSVTVAAIFAPGPEEEQVSAAKPRDTAQKKTEAMQVASAASADDYDEADPFAPRGWEPPPPPPPPAPKQIAVQRQEPVAPVVVSAPPLPFNYMGQLNDGGEQVVYLGRGEQLILVRAEDTVEGVYKVLKMSANEIEFLHLPTGEKQILNMNTARP</sequence>
<dbReference type="AlphaFoldDB" id="A0A923HKA5"/>
<protein>
    <recommendedName>
        <fullName evidence="5">Prolin-rich transmembrane protein</fullName>
    </recommendedName>
</protein>
<dbReference type="EMBL" id="JACOFZ010000001">
    <property type="protein sequence ID" value="MBC3879958.1"/>
    <property type="molecule type" value="Genomic_DNA"/>
</dbReference>
<evidence type="ECO:0000256" key="1">
    <source>
        <dbReference type="SAM" id="MobiDB-lite"/>
    </source>
</evidence>
<name>A0A923HKA5_9BURK</name>
<keyword evidence="4" id="KW-1185">Reference proteome</keyword>
<organism evidence="3 4">
    <name type="scientific">Undibacterium nitidum</name>
    <dbReference type="NCBI Taxonomy" id="2762298"/>
    <lineage>
        <taxon>Bacteria</taxon>
        <taxon>Pseudomonadati</taxon>
        <taxon>Pseudomonadota</taxon>
        <taxon>Betaproteobacteria</taxon>
        <taxon>Burkholderiales</taxon>
        <taxon>Oxalobacteraceae</taxon>
        <taxon>Undibacterium</taxon>
    </lineage>
</organism>
<feature type="compositionally biased region" description="Basic and acidic residues" evidence="1">
    <location>
        <begin position="37"/>
        <end position="47"/>
    </location>
</feature>
<evidence type="ECO:0008006" key="5">
    <source>
        <dbReference type="Google" id="ProtNLM"/>
    </source>
</evidence>